<comment type="function">
    <text evidence="9">Catalyzes the NADPH-dependent reduction of ketopantoate into pantoic acid.</text>
</comment>
<organism evidence="12 13">
    <name type="scientific">Myroides odoratus</name>
    <name type="common">Flavobacterium odoratum</name>
    <dbReference type="NCBI Taxonomy" id="256"/>
    <lineage>
        <taxon>Bacteria</taxon>
        <taxon>Pseudomonadati</taxon>
        <taxon>Bacteroidota</taxon>
        <taxon>Flavobacteriia</taxon>
        <taxon>Flavobacteriales</taxon>
        <taxon>Flavobacteriaceae</taxon>
        <taxon>Myroides</taxon>
    </lineage>
</organism>
<dbReference type="EMBL" id="UGQL01000002">
    <property type="protein sequence ID" value="STZ68932.1"/>
    <property type="molecule type" value="Genomic_DNA"/>
</dbReference>
<dbReference type="PANTHER" id="PTHR21708:SF26">
    <property type="entry name" value="2-DEHYDROPANTOATE 2-REDUCTASE"/>
    <property type="match status" value="1"/>
</dbReference>
<dbReference type="NCBIfam" id="TIGR00745">
    <property type="entry name" value="apbA_panE"/>
    <property type="match status" value="1"/>
</dbReference>
<dbReference type="Pfam" id="PF08546">
    <property type="entry name" value="ApbA_C"/>
    <property type="match status" value="1"/>
</dbReference>
<keyword evidence="9" id="KW-0566">Pantothenate biosynthesis</keyword>
<accession>A0A378U3M2</accession>
<gene>
    <name evidence="12" type="ORF">NCTC11179_02415</name>
</gene>
<dbReference type="PANTHER" id="PTHR21708">
    <property type="entry name" value="PROBABLE 2-DEHYDROPANTOATE 2-REDUCTASE"/>
    <property type="match status" value="1"/>
</dbReference>
<proteinExistence type="inferred from homology"/>
<evidence type="ECO:0000256" key="7">
    <source>
        <dbReference type="ARBA" id="ARBA00032024"/>
    </source>
</evidence>
<sequence>MNKVNIGVIGLGGVGGFYGGLLAHHFAQDAQIDIHFVARGEHGKQIKMHGLTVLSKGNAIIGKPTQVVEHVKELEAMDFILLCTKEYDLDKVIDDLKAIVSKNTVILPLLNGVEAFEKLDCLLDAEVWQGCTYMVSRLKEAGVIDNPSGRQKIVFGRTEGITPQMLQLDELLKAAGISSICTQDIAREVWEKYILVSSSAVATAFYNCSFGVVMRDHPATIQALVTEASQVAQAKGVNLTEDVVEVVMQRLAAIPFASTTSMHSDFLSNKPQTELEVMAGYLIREGLRLQTDVQTYQKLYDVLKVKQGHYTV</sequence>
<protein>
    <recommendedName>
        <fullName evidence="4 9">2-dehydropantoate 2-reductase</fullName>
        <ecNumber evidence="3 9">1.1.1.169</ecNumber>
    </recommendedName>
    <alternativeName>
        <fullName evidence="7 9">Ketopantoate reductase</fullName>
    </alternativeName>
</protein>
<evidence type="ECO:0000256" key="4">
    <source>
        <dbReference type="ARBA" id="ARBA00019465"/>
    </source>
</evidence>
<dbReference type="EC" id="1.1.1.169" evidence="3 9"/>
<keyword evidence="6 9" id="KW-0560">Oxidoreductase</keyword>
<dbReference type="Pfam" id="PF02558">
    <property type="entry name" value="ApbA"/>
    <property type="match status" value="1"/>
</dbReference>
<evidence type="ECO:0000256" key="5">
    <source>
        <dbReference type="ARBA" id="ARBA00022857"/>
    </source>
</evidence>
<evidence type="ECO:0000313" key="13">
    <source>
        <dbReference type="Proteomes" id="UP000255024"/>
    </source>
</evidence>
<dbReference type="Gene3D" id="3.40.50.720">
    <property type="entry name" value="NAD(P)-binding Rossmann-like Domain"/>
    <property type="match status" value="1"/>
</dbReference>
<dbReference type="Gene3D" id="1.10.1040.10">
    <property type="entry name" value="N-(1-d-carboxylethyl)-l-norvaline Dehydrogenase, domain 2"/>
    <property type="match status" value="1"/>
</dbReference>
<evidence type="ECO:0000256" key="3">
    <source>
        <dbReference type="ARBA" id="ARBA00013014"/>
    </source>
</evidence>
<dbReference type="InterPro" id="IPR036291">
    <property type="entry name" value="NAD(P)-bd_dom_sf"/>
</dbReference>
<dbReference type="SUPFAM" id="SSF48179">
    <property type="entry name" value="6-phosphogluconate dehydrogenase C-terminal domain-like"/>
    <property type="match status" value="1"/>
</dbReference>
<feature type="domain" description="Ketopantoate reductase N-terminal" evidence="10">
    <location>
        <begin position="6"/>
        <end position="158"/>
    </location>
</feature>
<dbReference type="GO" id="GO:0005737">
    <property type="term" value="C:cytoplasm"/>
    <property type="evidence" value="ECO:0007669"/>
    <property type="project" value="TreeGrafter"/>
</dbReference>
<name>A0A378U3M2_MYROD</name>
<comment type="pathway">
    <text evidence="1 9">Cofactor biosynthesis; (R)-pantothenate biosynthesis; (R)-pantoate from 3-methyl-2-oxobutanoate: step 2/2.</text>
</comment>
<evidence type="ECO:0000259" key="11">
    <source>
        <dbReference type="Pfam" id="PF08546"/>
    </source>
</evidence>
<dbReference type="GO" id="GO:0008677">
    <property type="term" value="F:2-dehydropantoate 2-reductase activity"/>
    <property type="evidence" value="ECO:0007669"/>
    <property type="project" value="UniProtKB-EC"/>
</dbReference>
<dbReference type="GO" id="GO:0015940">
    <property type="term" value="P:pantothenate biosynthetic process"/>
    <property type="evidence" value="ECO:0007669"/>
    <property type="project" value="UniProtKB-UniPathway"/>
</dbReference>
<dbReference type="UniPathway" id="UPA00028">
    <property type="reaction ID" value="UER00004"/>
</dbReference>
<dbReference type="InterPro" id="IPR051402">
    <property type="entry name" value="KPR-Related"/>
</dbReference>
<dbReference type="InterPro" id="IPR008927">
    <property type="entry name" value="6-PGluconate_DH-like_C_sf"/>
</dbReference>
<comment type="catalytic activity">
    <reaction evidence="8 9">
        <text>(R)-pantoate + NADP(+) = 2-dehydropantoate + NADPH + H(+)</text>
        <dbReference type="Rhea" id="RHEA:16233"/>
        <dbReference type="ChEBI" id="CHEBI:11561"/>
        <dbReference type="ChEBI" id="CHEBI:15378"/>
        <dbReference type="ChEBI" id="CHEBI:15980"/>
        <dbReference type="ChEBI" id="CHEBI:57783"/>
        <dbReference type="ChEBI" id="CHEBI:58349"/>
        <dbReference type="EC" id="1.1.1.169"/>
    </reaction>
</comment>
<comment type="similarity">
    <text evidence="2 9">Belongs to the ketopantoate reductase family.</text>
</comment>
<keyword evidence="5 9" id="KW-0521">NADP</keyword>
<dbReference type="InterPro" id="IPR013328">
    <property type="entry name" value="6PGD_dom2"/>
</dbReference>
<dbReference type="SUPFAM" id="SSF51735">
    <property type="entry name" value="NAD(P)-binding Rossmann-fold domains"/>
    <property type="match status" value="1"/>
</dbReference>
<dbReference type="InterPro" id="IPR013332">
    <property type="entry name" value="KPR_N"/>
</dbReference>
<evidence type="ECO:0000256" key="9">
    <source>
        <dbReference type="RuleBase" id="RU362068"/>
    </source>
</evidence>
<reference evidence="12 13" key="1">
    <citation type="submission" date="2018-06" db="EMBL/GenBank/DDBJ databases">
        <authorList>
            <consortium name="Pathogen Informatics"/>
            <person name="Doyle S."/>
        </authorList>
    </citation>
    <scope>NUCLEOTIDE SEQUENCE [LARGE SCALE GENOMIC DNA]</scope>
    <source>
        <strain evidence="12 13">NCTC11179</strain>
    </source>
</reference>
<dbReference type="InterPro" id="IPR013752">
    <property type="entry name" value="KPA_reductase"/>
</dbReference>
<feature type="domain" description="Ketopantoate reductase C-terminal" evidence="11">
    <location>
        <begin position="184"/>
        <end position="307"/>
    </location>
</feature>
<dbReference type="RefSeq" id="WP_115091788.1">
    <property type="nucleotide sequence ID" value="NZ_CP068107.1"/>
</dbReference>
<dbReference type="InterPro" id="IPR003710">
    <property type="entry name" value="ApbA"/>
</dbReference>
<evidence type="ECO:0000256" key="6">
    <source>
        <dbReference type="ARBA" id="ARBA00023002"/>
    </source>
</evidence>
<evidence type="ECO:0000256" key="8">
    <source>
        <dbReference type="ARBA" id="ARBA00048793"/>
    </source>
</evidence>
<evidence type="ECO:0000256" key="2">
    <source>
        <dbReference type="ARBA" id="ARBA00007870"/>
    </source>
</evidence>
<keyword evidence="13" id="KW-1185">Reference proteome</keyword>
<dbReference type="AlphaFoldDB" id="A0A378U3M2"/>
<evidence type="ECO:0000313" key="12">
    <source>
        <dbReference type="EMBL" id="STZ68932.1"/>
    </source>
</evidence>
<evidence type="ECO:0000259" key="10">
    <source>
        <dbReference type="Pfam" id="PF02558"/>
    </source>
</evidence>
<dbReference type="Proteomes" id="UP000255024">
    <property type="component" value="Unassembled WGS sequence"/>
</dbReference>
<evidence type="ECO:0000256" key="1">
    <source>
        <dbReference type="ARBA" id="ARBA00004994"/>
    </source>
</evidence>